<dbReference type="eggNOG" id="ENOG502QT6K">
    <property type="taxonomic scope" value="Eukaryota"/>
</dbReference>
<feature type="coiled-coil region" evidence="1">
    <location>
        <begin position="1696"/>
        <end position="1761"/>
    </location>
</feature>
<protein>
    <recommendedName>
        <fullName evidence="3">Tyrosine-protein kinase ephrin type A/B receptor-like domain-containing protein</fullName>
    </recommendedName>
</protein>
<dbReference type="EMBL" id="FR823381">
    <property type="protein sequence ID" value="CBZ49792.1"/>
    <property type="molecule type" value="Genomic_DNA"/>
</dbReference>
<keyword evidence="1" id="KW-0175">Coiled coil</keyword>
<dbReference type="InParanoid" id="F0V7V1"/>
<feature type="domain" description="Tyrosine-protein kinase ephrin type A/B receptor-like" evidence="3">
    <location>
        <begin position="123"/>
        <end position="156"/>
    </location>
</feature>
<evidence type="ECO:0000313" key="5">
    <source>
        <dbReference type="Proteomes" id="UP000007494"/>
    </source>
</evidence>
<feature type="coiled-coil region" evidence="1">
    <location>
        <begin position="1228"/>
        <end position="1255"/>
    </location>
</feature>
<evidence type="ECO:0000256" key="1">
    <source>
        <dbReference type="SAM" id="Coils"/>
    </source>
</evidence>
<dbReference type="InterPro" id="IPR009030">
    <property type="entry name" value="Growth_fac_rcpt_cys_sf"/>
</dbReference>
<dbReference type="VEuPathDB" id="ToxoDB:NCLIV_002800"/>
<feature type="coiled-coil region" evidence="1">
    <location>
        <begin position="1827"/>
        <end position="1873"/>
    </location>
</feature>
<gene>
    <name evidence="4" type="ORF">NCLIV_002800</name>
</gene>
<feature type="region of interest" description="Disordered" evidence="2">
    <location>
        <begin position="2058"/>
        <end position="2100"/>
    </location>
</feature>
<organism evidence="4 5">
    <name type="scientific">Neospora caninum (strain Liverpool)</name>
    <dbReference type="NCBI Taxonomy" id="572307"/>
    <lineage>
        <taxon>Eukaryota</taxon>
        <taxon>Sar</taxon>
        <taxon>Alveolata</taxon>
        <taxon>Apicomplexa</taxon>
        <taxon>Conoidasida</taxon>
        <taxon>Coccidia</taxon>
        <taxon>Eucoccidiorida</taxon>
        <taxon>Eimeriorina</taxon>
        <taxon>Sarcocystidae</taxon>
        <taxon>Neospora</taxon>
    </lineage>
</organism>
<dbReference type="RefSeq" id="XP_003879827.1">
    <property type="nucleotide sequence ID" value="XM_003879778.1"/>
</dbReference>
<dbReference type="InterPro" id="IPR011641">
    <property type="entry name" value="Tyr-kin_ephrin_A/B_rcpt-like"/>
</dbReference>
<sequence>MCCSVLRGTQTAAAGATAADECVPCEPGFHCPESGVSLPCDEGYICLEGATTAAPVDGKTGKQCDAGFYCPRGSFKMLPCRPGTTSAKGASSCTPCEAGKFCPWPGTPAGDPAGVKACPAGHACPEGSARPLPCPVGTFQADAGATECTPCPEGHYCGEGGLRAASGKCFVGFVCGGAAGTPADWDQVFGLDGAVSGRCPKGHKCDTAGARPVACEPGTYQDSTTSTECKPCPPGKFCSAAGLQEPSGDCAAGFFCTAGSKTARPGPGNEGGACPAGWVCPEGSAAPRGCPLGQYTEEEGQQACQACPAGKFCLKAGEAPQPCKSGHVCDAGSGVGRPCPAGSYFKASNAATTAGSCLPCTLGHYCRAGQIAGPCAPGFLCGLGNWLPNPNADYMPPSPFIPSSESHSAVLLTLENWRNLAAGVSLYGGIPCPPGHYCVAGATTPAACGANTARLETGGRWKNDCSLCPAGYFCKDNDPVPYPCPRGFYCPFASREPSPCPEGTLGSREKAESLGDCVSCPSGFHCPAGTSDLADDGLLCSAGYYCPEGTKEPVPCIPGTYNAFTGGASAESCLPCPAGFFCSSEGTARPTSICPAGYYCPAGSMSPVICPPSSFCPLQSSAPKACAAAGFYCPLGAPSPEPCPSGALCVAGAREPTLCPKGTFLPPPAVGTVGGSEAQCVICPAGSFADAAGSTGCSICSAGFLCYEGCISSEPESKETDKGQLCPLGHFCLPGALEASPCPAGSAGMRRGLKAEEDCTLCPAGTFNELSGQSTCSMCGASATSVPGSLTCNCKGENRMFQPSDKSCVCKPGFIFLKNGVDMASEDGDGNCYQVVHERCGTGQSRDASGDCVDPSTACVDECGEGGGEFNEVSGLCMCFTTPSQISECGLACQRQATRMLLADDTFVFEETLSSGDIQTVAEISLASLRPDRLAGTPACTAGERCILQLQDLTTGYMASLFGAPSALIAELQNLARGLAPHARRRATIQASETLLGVPWPVQCLPVGTTVVWRLGKNNYPVYVKDSLVNTNREFDYGSFRQLEWEVQAGVDYVLFAYTFNEPGVYVFASSLNPKQYSILRFLDEKLKCRDSATVPRRRTRESLAAVGIRLNPDIYEVADWGSMLRLVIAAVVLIGLLLVWGWVLNVQDLDFDVEDVTALPYRRRHLLFQVPGVLRPEKASLGFEAQEAHKERAREGALQLLQGVDPRIVAGSLELISKTSEYVAEIAQTLREKRAEKERELHRLMQEMSKAIADEFRDFFSKQAWMASDAQNRDCVEQILKYLRMPRRLLVQEMARAQETREAESELLDASESKSVEIMRRRSTVLGICEEAPEHVLDLRAKVRLTGTPSSSFLPSARETFVVPHARRDLACAAEVGAGGVVPRIPSVYRPQVGSFLGQFLHESLQDASEMLCTLGTALGQQRQSEASSIQTFLRARDSALVSAENDIISCHGALQGAVRRGEKTADVACDSLDKMLLASVKEVNARFVAASASDQEAHEAAMQATASLLRDWVQRQAMEIEEKAKNARTDVVHYLSTVHEREERSLKEMMEAKQATLLAALAERQDAEVKATEERLRWDYERETGPIAEGATNGGALRELMELAEESVDPDFSKSVASFGRVLRESMGGGAKVSNAETEAAFVRSRQLIQRKVRELIEAAEAKLTVKDEREYDALKDKYKTGLKNCLSAGDAGFNRVKSDLERAEDAEVDAERRLETFIQEQLVLEEQARLQRGVDEDMRRFERAIVRAECHKEAEKRRLTEMYLIRRLTFITSELWASLRVYRQLEAQGASLSENAFPCLRVGHSLKDRVSAIRTWQDERTALEDDLRKRIQSSKQQAEETRRSHEASLIVVLANEVERVQEDAKAEDEEDAFSVKMKSTAVPLPLRTAAELGFTKEPTELEIEARRLREKLKAAAYSALEDKDRLIGVIRTQLNEIEARLDEERKAQQDAWRQRLEGREDGLQAEDGREAIRARHLEELEAYQQLRNEELAFALYQAKADYMHNHPRDEAATEEVQRRYWEGLQEELDGVRQELQEKHEFTLAKLKERHAAELGQALGELASETQQEGVTSEDERRENVQQESGAEAVRWRVSHLQ</sequence>
<name>F0V7V1_NEOCL</name>
<dbReference type="OrthoDB" id="354452at2759"/>
<dbReference type="Pfam" id="PF07699">
    <property type="entry name" value="Ephrin_rec_like"/>
    <property type="match status" value="2"/>
</dbReference>
<dbReference type="Gene3D" id="2.10.50.10">
    <property type="entry name" value="Tumor Necrosis Factor Receptor, subunit A, domain 2"/>
    <property type="match status" value="4"/>
</dbReference>
<evidence type="ECO:0000256" key="2">
    <source>
        <dbReference type="SAM" id="MobiDB-lite"/>
    </source>
</evidence>
<reference evidence="5" key="1">
    <citation type="journal article" date="2012" name="PLoS Pathog.">
        <title>Comparative genomics of the apicomplexan parasites Toxoplasma gondii and Neospora caninum: Coccidia differing in host range and transmission strategy.</title>
        <authorList>
            <person name="Reid A.J."/>
            <person name="Vermont S.J."/>
            <person name="Cotton J.A."/>
            <person name="Harris D."/>
            <person name="Hill-Cawthorne G.A."/>
            <person name="Konen-Waisman S."/>
            <person name="Latham S.M."/>
            <person name="Mourier T."/>
            <person name="Norton R."/>
            <person name="Quail M.A."/>
            <person name="Sanders M."/>
            <person name="Shanmugam D."/>
            <person name="Sohal A."/>
            <person name="Wasmuth J.D."/>
            <person name="Brunk B."/>
            <person name="Grigg M.E."/>
            <person name="Howard J.C."/>
            <person name="Parkinson J."/>
            <person name="Roos D.S."/>
            <person name="Trees A.J."/>
            <person name="Berriman M."/>
            <person name="Pain A."/>
            <person name="Wastling J.M."/>
        </authorList>
    </citation>
    <scope>NUCLEOTIDE SEQUENCE [LARGE SCALE GENOMIC DNA]</scope>
    <source>
        <strain evidence="5">Liverpool</strain>
    </source>
</reference>
<dbReference type="PANTHER" id="PTHR47236:SF4">
    <property type="entry name" value="GENE 9195-RELATED"/>
    <property type="match status" value="1"/>
</dbReference>
<dbReference type="SUPFAM" id="SSF57184">
    <property type="entry name" value="Growth factor receptor domain"/>
    <property type="match status" value="4"/>
</dbReference>
<dbReference type="SMART" id="SM01411">
    <property type="entry name" value="Ephrin_rec_like"/>
    <property type="match status" value="12"/>
</dbReference>
<feature type="domain" description="Tyrosine-protein kinase ephrin type A/B receptor-like" evidence="3">
    <location>
        <begin position="756"/>
        <end position="784"/>
    </location>
</feature>
<dbReference type="PANTHER" id="PTHR47236">
    <property type="entry name" value="GENE, 32742-RELATED-RELATED"/>
    <property type="match status" value="1"/>
</dbReference>
<dbReference type="Proteomes" id="UP000007494">
    <property type="component" value="Chromosome Ib"/>
</dbReference>
<evidence type="ECO:0000259" key="3">
    <source>
        <dbReference type="Pfam" id="PF07699"/>
    </source>
</evidence>
<evidence type="ECO:0000313" key="4">
    <source>
        <dbReference type="EMBL" id="CBZ49792.1"/>
    </source>
</evidence>
<dbReference type="GeneID" id="13445841"/>
<keyword evidence="5" id="KW-1185">Reference proteome</keyword>
<accession>F0V7V1</accession>
<proteinExistence type="predicted"/>